<name>A0A2V1DDP4_9PLEO</name>
<dbReference type="Proteomes" id="UP000244855">
    <property type="component" value="Unassembled WGS sequence"/>
</dbReference>
<evidence type="ECO:0008006" key="3">
    <source>
        <dbReference type="Google" id="ProtNLM"/>
    </source>
</evidence>
<evidence type="ECO:0000313" key="1">
    <source>
        <dbReference type="EMBL" id="PVH96151.1"/>
    </source>
</evidence>
<keyword evidence="2" id="KW-1185">Reference proteome</keyword>
<dbReference type="OrthoDB" id="5422613at2759"/>
<dbReference type="AlphaFoldDB" id="A0A2V1DDP4"/>
<proteinExistence type="predicted"/>
<organism evidence="1 2">
    <name type="scientific">Periconia macrospinosa</name>
    <dbReference type="NCBI Taxonomy" id="97972"/>
    <lineage>
        <taxon>Eukaryota</taxon>
        <taxon>Fungi</taxon>
        <taxon>Dikarya</taxon>
        <taxon>Ascomycota</taxon>
        <taxon>Pezizomycotina</taxon>
        <taxon>Dothideomycetes</taxon>
        <taxon>Pleosporomycetidae</taxon>
        <taxon>Pleosporales</taxon>
        <taxon>Massarineae</taxon>
        <taxon>Periconiaceae</taxon>
        <taxon>Periconia</taxon>
    </lineage>
</organism>
<gene>
    <name evidence="1" type="ORF">DM02DRAFT_659501</name>
</gene>
<dbReference type="PANTHER" id="PTHR38167:SF1">
    <property type="entry name" value="C2H2-TYPE DOMAIN-CONTAINING PROTEIN"/>
    <property type="match status" value="1"/>
</dbReference>
<dbReference type="EMBL" id="KZ805473">
    <property type="protein sequence ID" value="PVH96151.1"/>
    <property type="molecule type" value="Genomic_DNA"/>
</dbReference>
<dbReference type="STRING" id="97972.A0A2V1DDP4"/>
<reference evidence="1 2" key="1">
    <citation type="journal article" date="2018" name="Sci. Rep.">
        <title>Comparative genomics provides insights into the lifestyle and reveals functional heterogeneity of dark septate endophytic fungi.</title>
        <authorList>
            <person name="Knapp D.G."/>
            <person name="Nemeth J.B."/>
            <person name="Barry K."/>
            <person name="Hainaut M."/>
            <person name="Henrissat B."/>
            <person name="Johnson J."/>
            <person name="Kuo A."/>
            <person name="Lim J.H.P."/>
            <person name="Lipzen A."/>
            <person name="Nolan M."/>
            <person name="Ohm R.A."/>
            <person name="Tamas L."/>
            <person name="Grigoriev I.V."/>
            <person name="Spatafora J.W."/>
            <person name="Nagy L.G."/>
            <person name="Kovacs G.M."/>
        </authorList>
    </citation>
    <scope>NUCLEOTIDE SEQUENCE [LARGE SCALE GENOMIC DNA]</scope>
    <source>
        <strain evidence="1 2">DSE2036</strain>
    </source>
</reference>
<dbReference type="PANTHER" id="PTHR38167">
    <property type="entry name" value="C2H2-TYPE DOMAIN-CONTAINING PROTEIN"/>
    <property type="match status" value="1"/>
</dbReference>
<protein>
    <recommendedName>
        <fullName evidence="3">C2H2-type domain-containing protein</fullName>
    </recommendedName>
</protein>
<accession>A0A2V1DDP4</accession>
<sequence>MDSKIPPANTQRLLLGEAILSATDVRVRRTLLKICGKNREAHLIACSELLTDPAPSASSASGTGQKRKRFEVCMKCKKEYNVEQNNDEACAWHHGQLLFINDDHDIWIDYDDRVYGPMDSKENQEMWPTAFLWGCCDKRADAKGCIISAHMPRPSKKACNRATSPILVE</sequence>
<evidence type="ECO:0000313" key="2">
    <source>
        <dbReference type="Proteomes" id="UP000244855"/>
    </source>
</evidence>